<dbReference type="Gene3D" id="3.20.19.10">
    <property type="entry name" value="Aconitase, domain 4"/>
    <property type="match status" value="1"/>
</dbReference>
<feature type="non-terminal residue" evidence="1">
    <location>
        <position position="32"/>
    </location>
</feature>
<dbReference type="AlphaFoldDB" id="X1JQ47"/>
<organism evidence="1">
    <name type="scientific">marine sediment metagenome</name>
    <dbReference type="NCBI Taxonomy" id="412755"/>
    <lineage>
        <taxon>unclassified sequences</taxon>
        <taxon>metagenomes</taxon>
        <taxon>ecological metagenomes</taxon>
    </lineage>
</organism>
<accession>X1JQ47</accession>
<evidence type="ECO:0000313" key="1">
    <source>
        <dbReference type="EMBL" id="GAH96187.1"/>
    </source>
</evidence>
<protein>
    <recommendedName>
        <fullName evidence="2">Aconitase A/isopropylmalate dehydratase small subunit swivel domain-containing protein</fullName>
    </recommendedName>
</protein>
<proteinExistence type="predicted"/>
<sequence>MKIEGRALKYGDNINTDEIIPGVYLNITDGKE</sequence>
<dbReference type="EMBL" id="BARV01000281">
    <property type="protein sequence ID" value="GAH96187.1"/>
    <property type="molecule type" value="Genomic_DNA"/>
</dbReference>
<comment type="caution">
    <text evidence="1">The sequence shown here is derived from an EMBL/GenBank/DDBJ whole genome shotgun (WGS) entry which is preliminary data.</text>
</comment>
<reference evidence="1" key="1">
    <citation type="journal article" date="2014" name="Front. Microbiol.">
        <title>High frequency of phylogenetically diverse reductive dehalogenase-homologous genes in deep subseafloor sedimentary metagenomes.</title>
        <authorList>
            <person name="Kawai M."/>
            <person name="Futagami T."/>
            <person name="Toyoda A."/>
            <person name="Takaki Y."/>
            <person name="Nishi S."/>
            <person name="Hori S."/>
            <person name="Arai W."/>
            <person name="Tsubouchi T."/>
            <person name="Morono Y."/>
            <person name="Uchiyama I."/>
            <person name="Ito T."/>
            <person name="Fujiyama A."/>
            <person name="Inagaki F."/>
            <person name="Takami H."/>
        </authorList>
    </citation>
    <scope>NUCLEOTIDE SEQUENCE</scope>
    <source>
        <strain evidence="1">Expedition CK06-06</strain>
    </source>
</reference>
<dbReference type="InterPro" id="IPR015928">
    <property type="entry name" value="Aconitase/3IPM_dehydase_swvl"/>
</dbReference>
<dbReference type="SUPFAM" id="SSF52016">
    <property type="entry name" value="LeuD/IlvD-like"/>
    <property type="match status" value="1"/>
</dbReference>
<gene>
    <name evidence="1" type="ORF">S06H3_01184</name>
</gene>
<evidence type="ECO:0008006" key="2">
    <source>
        <dbReference type="Google" id="ProtNLM"/>
    </source>
</evidence>
<name>X1JQ47_9ZZZZ</name>